<dbReference type="Proteomes" id="UP000030711">
    <property type="component" value="Unassembled WGS sequence"/>
</dbReference>
<sequence length="156" mass="18006">MYISIMVREPCISSFMHCLWLVNFTWDSDQKKKNSTRDHILLINVRDPALFLYAPVVAGKRFAAFRVIPQLLFDRTPSLLDRSPSIPVRKRLLVDRSYASRSFVYCFSRHGDLRAGAIDRFGSGIELNADDRGCFRAQLLFVIAVFGHSRPFFIFL</sequence>
<gene>
    <name evidence="2" type="ORF">EUGRSUZ_L01845</name>
</gene>
<evidence type="ECO:0000313" key="3">
    <source>
        <dbReference type="Proteomes" id="UP000030711"/>
    </source>
</evidence>
<reference evidence="1" key="2">
    <citation type="journal article" date="2014" name="Nature">
        <title>The genome of Eucalyptus grandis.</title>
        <authorList>
            <person name="Myburg A.A."/>
            <person name="Grattapaglia D."/>
            <person name="Tuskan G.A."/>
            <person name="Hellsten U."/>
            <person name="Hayes R.D."/>
            <person name="Grimwood J."/>
            <person name="Jenkins J."/>
            <person name="Lindquist E."/>
            <person name="Tice H."/>
            <person name="Bauer D."/>
            <person name="Goodstein D.M."/>
            <person name="Dubchak I."/>
            <person name="Poliakov A."/>
            <person name="Mizrachi E."/>
            <person name="Kullan A.R."/>
            <person name="Hussey S.G."/>
            <person name="Pinard D."/>
            <person name="van der Merwe K."/>
            <person name="Singh P."/>
            <person name="van Jaarsveld I."/>
            <person name="Silva-Junior O.B."/>
            <person name="Togawa R.C."/>
            <person name="Pappas M.R."/>
            <person name="Faria D.A."/>
            <person name="Sansaloni C.P."/>
            <person name="Petroli C.D."/>
            <person name="Yang X."/>
            <person name="Ranjan P."/>
            <person name="Tschaplinski T.J."/>
            <person name="Ye C.Y."/>
            <person name="Li T."/>
            <person name="Sterck L."/>
            <person name="Vanneste K."/>
            <person name="Murat F."/>
            <person name="Soler M."/>
            <person name="Clemente H.S."/>
            <person name="Saidi N."/>
            <person name="Cassan-Wang H."/>
            <person name="Dunand C."/>
            <person name="Hefer C.A."/>
            <person name="Bornberg-Bauer E."/>
            <person name="Kersting A.R."/>
            <person name="Vining K."/>
            <person name="Amarasinghe V."/>
            <person name="Ranik M."/>
            <person name="Naithani S."/>
            <person name="Elser J."/>
            <person name="Boyd A.E."/>
            <person name="Liston A."/>
            <person name="Spatafora J.W."/>
            <person name="Dharmwardhana P."/>
            <person name="Raja R."/>
            <person name="Sullivan C."/>
            <person name="Romanel E."/>
            <person name="Alves-Ferreira M."/>
            <person name="Kulheim C."/>
            <person name="Foley W."/>
            <person name="Carocha V."/>
            <person name="Paiva J."/>
            <person name="Kudrna D."/>
            <person name="Brommonschenkel S.H."/>
            <person name="Pasquali G."/>
            <person name="Byrne M."/>
            <person name="Rigault P."/>
            <person name="Tibbits J."/>
            <person name="Spokevicius A."/>
            <person name="Jones R.C."/>
            <person name="Steane D.A."/>
            <person name="Vaillancourt R.E."/>
            <person name="Potts B.M."/>
            <person name="Joubert F."/>
            <person name="Barry K."/>
            <person name="Pappas G.J."/>
            <person name="Strauss S.H."/>
            <person name="Jaiswal P."/>
            <person name="Grima-Pettenati J."/>
            <person name="Salse J."/>
            <person name="Van de Peer Y."/>
            <person name="Rokhsar D.S."/>
            <person name="Schmutz J."/>
        </authorList>
    </citation>
    <scope>NUCLEOTIDE SEQUENCE</scope>
    <source>
        <tissue evidence="1">Leaf extractions</tissue>
    </source>
</reference>
<organism evidence="2">
    <name type="scientific">Eucalyptus grandis</name>
    <name type="common">Flooded gum</name>
    <dbReference type="NCBI Taxonomy" id="71139"/>
    <lineage>
        <taxon>Eukaryota</taxon>
        <taxon>Viridiplantae</taxon>
        <taxon>Streptophyta</taxon>
        <taxon>Embryophyta</taxon>
        <taxon>Tracheophyta</taxon>
        <taxon>Spermatophyta</taxon>
        <taxon>Magnoliopsida</taxon>
        <taxon>eudicotyledons</taxon>
        <taxon>Gunneridae</taxon>
        <taxon>Pentapetalae</taxon>
        <taxon>rosids</taxon>
        <taxon>malvids</taxon>
        <taxon>Myrtales</taxon>
        <taxon>Myrtaceae</taxon>
        <taxon>Myrtoideae</taxon>
        <taxon>Eucalypteae</taxon>
        <taxon>Eucalyptus</taxon>
    </lineage>
</organism>
<dbReference type="EMBL" id="MU848640">
    <property type="protein sequence ID" value="KAK2632229.1"/>
    <property type="molecule type" value="Genomic_DNA"/>
</dbReference>
<name>A0A058ZUB2_EUCGR</name>
<dbReference type="AlphaFoldDB" id="A0A058ZUB2"/>
<keyword evidence="3" id="KW-1185">Reference proteome</keyword>
<reference evidence="2" key="1">
    <citation type="submission" date="2013-07" db="EMBL/GenBank/DDBJ databases">
        <title>The genome of Eucalyptus grandis.</title>
        <authorList>
            <person name="Schmutz J."/>
            <person name="Hayes R."/>
            <person name="Myburg A."/>
            <person name="Tuskan G."/>
            <person name="Grattapaglia D."/>
            <person name="Rokhsar D.S."/>
        </authorList>
    </citation>
    <scope>NUCLEOTIDE SEQUENCE</scope>
    <source>
        <tissue evidence="2">Leaf extractions</tissue>
    </source>
</reference>
<reference evidence="1" key="4">
    <citation type="submission" date="2023-07" db="EMBL/GenBank/DDBJ databases">
        <authorList>
            <person name="Myburg A.A."/>
            <person name="Grattapaglia D."/>
            <person name="Tuskan G.A."/>
            <person name="Hellsten U."/>
            <person name="Hayes R.D."/>
            <person name="Grimwood J."/>
            <person name="Jenkins J."/>
            <person name="Lindquist E."/>
            <person name="Tice H."/>
            <person name="Bauer D."/>
            <person name="Goodstein D.M."/>
            <person name="Dubchak I."/>
            <person name="Poliakov A."/>
            <person name="Mizrachi E."/>
            <person name="Kullan A.R."/>
            <person name="Hussey S.G."/>
            <person name="Pinard D."/>
            <person name="Van D.M."/>
            <person name="Singh P."/>
            <person name="Van J.I."/>
            <person name="Silva-Junior O.B."/>
            <person name="Togawa R.C."/>
            <person name="Pappas M.R."/>
            <person name="Faria D.A."/>
            <person name="Sansaloni C.P."/>
            <person name="Petroli C.D."/>
            <person name="Yang X."/>
            <person name="Ranjan P."/>
            <person name="Tschaplinski T.J."/>
            <person name="Ye C.Y."/>
            <person name="Li T."/>
            <person name="Sterck L."/>
            <person name="Vanneste K."/>
            <person name="Murat F."/>
            <person name="Soler M."/>
            <person name="Clemente H.S."/>
            <person name="Saidi N."/>
            <person name="Cassan-Wang H."/>
            <person name="Dunand C."/>
            <person name="Hefer C.A."/>
            <person name="Bornberg-Bauer E."/>
            <person name="Kersting A.R."/>
            <person name="Vining K."/>
            <person name="Amarasinghe V."/>
            <person name="Ranik M."/>
            <person name="Naithani S."/>
            <person name="Elser J."/>
            <person name="Boyd A.E."/>
            <person name="Liston A."/>
            <person name="Spatafora J.W."/>
            <person name="Dharmwardhana P."/>
            <person name="Raja R."/>
            <person name="Sullivan C."/>
            <person name="Romanel E."/>
            <person name="Alves-Ferreira M."/>
            <person name="Kulheim C."/>
            <person name="Foley W."/>
            <person name="Carocha V."/>
            <person name="Paiva J."/>
            <person name="Kudrna D."/>
            <person name="Brommonschenkel S.H."/>
            <person name="Pasquali G."/>
            <person name="Byrne M."/>
            <person name="Rigault P."/>
            <person name="Tibbits J."/>
            <person name="Spokevicius A."/>
            <person name="Jones R.C."/>
            <person name="Steane D.A."/>
            <person name="Vaillancourt R.E."/>
            <person name="Potts B.M."/>
            <person name="Joubert F."/>
            <person name="Barry K."/>
            <person name="Pappas G.J."/>
            <person name="Strauss S.H."/>
            <person name="Jaiswal P."/>
            <person name="Grima-Pettenati J."/>
            <person name="Salse J."/>
            <person name="Van D.P."/>
            <person name="Rokhsar D.S."/>
            <person name="Schmutz J."/>
        </authorList>
    </citation>
    <scope>NUCLEOTIDE SEQUENCE</scope>
    <source>
        <tissue evidence="1">Leaf extractions</tissue>
    </source>
</reference>
<protein>
    <submittedName>
        <fullName evidence="2">Uncharacterized protein</fullName>
    </submittedName>
</protein>
<reference evidence="1" key="3">
    <citation type="submission" date="2023-04" db="EMBL/GenBank/DDBJ databases">
        <title>WGS assembly of Eucalyptus grandis.</title>
        <authorList>
            <person name="Myburg A."/>
            <person name="Grattapaglia D."/>
            <person name="Tuskan G."/>
            <person name="Hellsten U."/>
            <person name="Hayes R."/>
            <person name="Grimwood J."/>
            <person name="Jenkins J."/>
            <person name="Lindquist E."/>
            <person name="Tice H."/>
            <person name="Bauer D."/>
            <person name="Goodstein D."/>
            <person name="Dubchak I."/>
            <person name="Poliakov A."/>
            <person name="Mizrachi E."/>
            <person name="Kullan A."/>
            <person name="Hussey S."/>
            <person name="Pinard D."/>
            <person name="Van D."/>
            <person name="Singh P."/>
            <person name="Van J."/>
            <person name="Silva-Junior O."/>
            <person name="Togawa R."/>
            <person name="Pappas M."/>
            <person name="Faria D."/>
            <person name="Sansaloni C."/>
            <person name="Petroli C."/>
            <person name="Yang X."/>
            <person name="Ranjan P."/>
            <person name="Tschaplinski T."/>
            <person name="Ye C."/>
            <person name="Li T."/>
            <person name="Sterck L."/>
            <person name="Vanneste K."/>
            <person name="Murat F."/>
            <person name="Soler M."/>
            <person name="Clemente H."/>
            <person name="Saidi N."/>
            <person name="Cassan-Wang H."/>
            <person name="Dunand C."/>
            <person name="Hefer C."/>
            <person name="Bornberg-Bauer E."/>
            <person name="Kersting A."/>
            <person name="Vining K."/>
            <person name="Amarasinghe V."/>
            <person name="Ranik M."/>
            <person name="Naithani S."/>
            <person name="Elser J."/>
            <person name="Boyd A."/>
            <person name="Liston A."/>
            <person name="Spatafora J."/>
            <person name="Dharmwardhana P."/>
            <person name="Raja R."/>
            <person name="Sullivan C."/>
            <person name="Romanel E."/>
            <person name="Alves-Ferreira M."/>
            <person name="Kulheim C."/>
            <person name="Foley W."/>
            <person name="Carocha V."/>
            <person name="Paiva J."/>
            <person name="Kudrna D."/>
            <person name="Brommonschenkel S."/>
            <person name="Pasquali G."/>
            <person name="Byrne M."/>
            <person name="Rigault P."/>
            <person name="Tibbits J."/>
            <person name="Spokevicius A."/>
            <person name="Jones R."/>
            <person name="Steane D."/>
            <person name="Vaillancourt R."/>
            <person name="Potts B."/>
            <person name="Joubert F."/>
            <person name="Barry K."/>
            <person name="Pappas G."/>
            <person name="Strauss S."/>
            <person name="Jaiswal P."/>
            <person name="Grima-Pettenati J."/>
            <person name="Salse J."/>
            <person name="Van D."/>
            <person name="Rokhsar D."/>
            <person name="Schmutz J."/>
        </authorList>
    </citation>
    <scope>NUCLEOTIDE SEQUENCE</scope>
    <source>
        <tissue evidence="1">Leaf extractions</tissue>
    </source>
</reference>
<dbReference type="Gramene" id="KCW44640">
    <property type="protein sequence ID" value="KCW44640"/>
    <property type="gene ID" value="EUGRSUZ_L01845"/>
</dbReference>
<dbReference type="InParanoid" id="A0A058ZUB2"/>
<accession>A0A058ZUB2</accession>
<evidence type="ECO:0000313" key="2">
    <source>
        <dbReference type="EMBL" id="KCW44640.1"/>
    </source>
</evidence>
<dbReference type="EMBL" id="KK199156">
    <property type="protein sequence ID" value="KCW44640.1"/>
    <property type="molecule type" value="Genomic_DNA"/>
</dbReference>
<proteinExistence type="predicted"/>
<evidence type="ECO:0000313" key="1">
    <source>
        <dbReference type="EMBL" id="KAK2632229.1"/>
    </source>
</evidence>